<dbReference type="OrthoDB" id="9907425at2"/>
<proteinExistence type="predicted"/>
<protein>
    <recommendedName>
        <fullName evidence="3">DUF883 domain-containing protein</fullName>
    </recommendedName>
</protein>
<keyword evidence="2" id="KW-1185">Reference proteome</keyword>
<gene>
    <name evidence="1" type="ORF">ATSB10_29880</name>
</gene>
<dbReference type="STRING" id="445710.ATSB10_29880"/>
<evidence type="ECO:0008006" key="3">
    <source>
        <dbReference type="Google" id="ProtNLM"/>
    </source>
</evidence>
<dbReference type="EMBL" id="CP014841">
    <property type="protein sequence ID" value="AND70442.1"/>
    <property type="molecule type" value="Genomic_DNA"/>
</dbReference>
<dbReference type="PATRIC" id="fig|445710.3.peg.2983"/>
<evidence type="ECO:0000313" key="1">
    <source>
        <dbReference type="EMBL" id="AND70442.1"/>
    </source>
</evidence>
<sequence>MSVTRRLAKVRLAQAEVRAARAELDEPAQALLQRVRDYPVASVSVAAGAGVVLGQLDVHPLRVPGVGSLLGSGLLPLVTQGVRLLVENGLDGLVDPDGGDQDPPDTP</sequence>
<organism evidence="1 2">
    <name type="scientific">Dyella thiooxydans</name>
    <dbReference type="NCBI Taxonomy" id="445710"/>
    <lineage>
        <taxon>Bacteria</taxon>
        <taxon>Pseudomonadati</taxon>
        <taxon>Pseudomonadota</taxon>
        <taxon>Gammaproteobacteria</taxon>
        <taxon>Lysobacterales</taxon>
        <taxon>Rhodanobacteraceae</taxon>
        <taxon>Dyella</taxon>
    </lineage>
</organism>
<dbReference type="Proteomes" id="UP000077255">
    <property type="component" value="Chromosome"/>
</dbReference>
<dbReference type="KEGG" id="dtx:ATSB10_29880"/>
<reference evidence="1 2" key="1">
    <citation type="submission" date="2016-02" db="EMBL/GenBank/DDBJ databases">
        <title>Complete genome sequencing and analysis of ATSB10, Dyella thiooxydans isolated from rhizosphere soil of sunflower (Helianthus annuus L.).</title>
        <authorList>
            <person name="Lee Y."/>
            <person name="Hwangbo K."/>
            <person name="Chung H."/>
            <person name="Yoo J."/>
            <person name="Kim K.Y."/>
            <person name="Sa T.M."/>
            <person name="Um Y."/>
            <person name="Madhaiyan M."/>
        </authorList>
    </citation>
    <scope>NUCLEOTIDE SEQUENCE [LARGE SCALE GENOMIC DNA]</scope>
    <source>
        <strain evidence="1 2">ATSB10</strain>
    </source>
</reference>
<accession>A0A160N4L3</accession>
<name>A0A160N4L3_9GAMM</name>
<evidence type="ECO:0000313" key="2">
    <source>
        <dbReference type="Proteomes" id="UP000077255"/>
    </source>
</evidence>
<dbReference type="AlphaFoldDB" id="A0A160N4L3"/>
<dbReference type="RefSeq" id="WP_063673474.1">
    <property type="nucleotide sequence ID" value="NZ_CP014841.1"/>
</dbReference>